<dbReference type="AlphaFoldDB" id="A0A140DSZ4"/>
<evidence type="ECO:0000313" key="5">
    <source>
        <dbReference type="Proteomes" id="UP000186758"/>
    </source>
</evidence>
<keyword evidence="1" id="KW-1133">Transmembrane helix</keyword>
<evidence type="ECO:0000313" key="2">
    <source>
        <dbReference type="EMBL" id="AMK53771.1"/>
    </source>
</evidence>
<dbReference type="EMBL" id="CP011391">
    <property type="protein sequence ID" value="AMK53771.1"/>
    <property type="molecule type" value="Genomic_DNA"/>
</dbReference>
<dbReference type="EMBL" id="MPJZ01000065">
    <property type="protein sequence ID" value="OLU44508.1"/>
    <property type="molecule type" value="Genomic_DNA"/>
</dbReference>
<sequence>MDSITNMWTILSKAGQTAGIVIFCFAVIKLIISALNHDSNQIGSNVFLAMAGAAVWFIFGILAGLNLNFG</sequence>
<dbReference type="RefSeq" id="WP_067555334.1">
    <property type="nucleotide sequence ID" value="NZ_CAMTBT010000044.1"/>
</dbReference>
<dbReference type="Proteomes" id="UP000069771">
    <property type="component" value="Chromosome"/>
</dbReference>
<name>A0A140DSZ4_9FIRM</name>
<keyword evidence="1" id="KW-0472">Membrane</keyword>
<gene>
    <name evidence="2" type="ORF">AALO17_06370</name>
    <name evidence="3" type="ORF">BO223_07950</name>
</gene>
<keyword evidence="4" id="KW-1185">Reference proteome</keyword>
<reference evidence="3 5" key="2">
    <citation type="submission" date="2016-11" db="EMBL/GenBank/DDBJ databases">
        <title>Description of two novel members of the family Erysipelotrichaceae: Ileibacterium lipovorans gen. nov., sp. nov. and Dubosiella newyorkensis, gen. nov., sp. nov.</title>
        <authorList>
            <person name="Cox L.M."/>
            <person name="Sohn J."/>
            <person name="Tyrrell K.L."/>
            <person name="Citron D.M."/>
            <person name="Lawson P.A."/>
            <person name="Patel N.B."/>
            <person name="Iizumi T."/>
            <person name="Perez-Perez G.I."/>
            <person name="Goldstein E.J."/>
            <person name="Blaser M.J."/>
        </authorList>
    </citation>
    <scope>NUCLEOTIDE SEQUENCE [LARGE SCALE GENOMIC DNA]</scope>
    <source>
        <strain evidence="3 5">NYU-BL-K8</strain>
    </source>
</reference>
<accession>A0A140DSZ4</accession>
<evidence type="ECO:0000256" key="1">
    <source>
        <dbReference type="SAM" id="Phobius"/>
    </source>
</evidence>
<protein>
    <submittedName>
        <fullName evidence="2">Uncharacterized protein</fullName>
    </submittedName>
</protein>
<reference evidence="2 4" key="1">
    <citation type="journal article" date="2016" name="Gut Pathog.">
        <title>Whole genome sequencing of "Faecalibaculum rodentium" ALO17, isolated from C57BL/6J laboratory mouse feces.</title>
        <authorList>
            <person name="Lim S."/>
            <person name="Chang D.H."/>
            <person name="Ahn S."/>
            <person name="Kim B.C."/>
        </authorList>
    </citation>
    <scope>NUCLEOTIDE SEQUENCE [LARGE SCALE GENOMIC DNA]</scope>
    <source>
        <strain evidence="2 4">Alo17</strain>
    </source>
</reference>
<dbReference type="KEGG" id="fro:AALO17_06370"/>
<keyword evidence="1" id="KW-0812">Transmembrane</keyword>
<feature type="transmembrane region" description="Helical" evidence="1">
    <location>
        <begin position="17"/>
        <end position="35"/>
    </location>
</feature>
<dbReference type="Proteomes" id="UP000186758">
    <property type="component" value="Unassembled WGS sequence"/>
</dbReference>
<dbReference type="STRING" id="1702221.AALO17_06370"/>
<dbReference type="GeneID" id="78477458"/>
<proteinExistence type="predicted"/>
<evidence type="ECO:0000313" key="3">
    <source>
        <dbReference type="EMBL" id="OLU44508.1"/>
    </source>
</evidence>
<organism evidence="2 4">
    <name type="scientific">Faecalibaculum rodentium</name>
    <dbReference type="NCBI Taxonomy" id="1702221"/>
    <lineage>
        <taxon>Bacteria</taxon>
        <taxon>Bacillati</taxon>
        <taxon>Bacillota</taxon>
        <taxon>Erysipelotrichia</taxon>
        <taxon>Erysipelotrichales</taxon>
        <taxon>Erysipelotrichaceae</taxon>
        <taxon>Faecalibaculum</taxon>
    </lineage>
</organism>
<feature type="transmembrane region" description="Helical" evidence="1">
    <location>
        <begin position="47"/>
        <end position="67"/>
    </location>
</feature>
<evidence type="ECO:0000313" key="4">
    <source>
        <dbReference type="Proteomes" id="UP000069771"/>
    </source>
</evidence>